<dbReference type="OrthoDB" id="9782229at2"/>
<dbReference type="AlphaFoldDB" id="A0A411HPE1"/>
<name>A0A411HPE1_9GAMM</name>
<feature type="signal peptide" evidence="5">
    <location>
        <begin position="1"/>
        <end position="21"/>
    </location>
</feature>
<dbReference type="CDD" id="cd07185">
    <property type="entry name" value="OmpA_C-like"/>
    <property type="match status" value="1"/>
</dbReference>
<keyword evidence="3" id="KW-0998">Cell outer membrane</keyword>
<feature type="domain" description="OmpA-like" evidence="6">
    <location>
        <begin position="173"/>
        <end position="290"/>
    </location>
</feature>
<keyword evidence="5" id="KW-0732">Signal</keyword>
<dbReference type="KEGG" id="xbc:ELE36_19315"/>
<accession>A0A411HPE1</accession>
<proteinExistence type="predicted"/>
<dbReference type="InterPro" id="IPR006665">
    <property type="entry name" value="OmpA-like"/>
</dbReference>
<dbReference type="InterPro" id="IPR006664">
    <property type="entry name" value="OMP_bac"/>
</dbReference>
<comment type="subcellular location">
    <subcellularLocation>
        <location evidence="1">Cell outer membrane</location>
    </subcellularLocation>
</comment>
<evidence type="ECO:0000256" key="5">
    <source>
        <dbReference type="SAM" id="SignalP"/>
    </source>
</evidence>
<sequence>MIISRKLISAAILLGLVAGCASVPPGPAPEVVRLQNDLRHAHEDPRIGPNATDELRQADSAVNVVVLDRRGTDAQLYEHHVYIADHLIRIAEAQGLARYAEIKAKDLGVERDRLLVDAKSRDLRNAQVVANTALAAADAEHRNAVIARSDAEQSRAEVDSLRADLRDLQAQQTQRGMLVTLGDFLFETDRAELKPGAARTLDGLVRALSDDPAATIQIEGHTDSTGNREHNVDLSLRRADAVKMYLNSHNIDSQRMTTQGLGPDFPVASNDTDAGRQQNRRVEVILKTRVALR</sequence>
<organism evidence="7 8">
    <name type="scientific">Pseudolysobacter antarcticus</name>
    <dbReference type="NCBI Taxonomy" id="2511995"/>
    <lineage>
        <taxon>Bacteria</taxon>
        <taxon>Pseudomonadati</taxon>
        <taxon>Pseudomonadota</taxon>
        <taxon>Gammaproteobacteria</taxon>
        <taxon>Lysobacterales</taxon>
        <taxon>Rhodanobacteraceae</taxon>
        <taxon>Pseudolysobacter</taxon>
    </lineage>
</organism>
<dbReference type="PANTHER" id="PTHR30329:SF21">
    <property type="entry name" value="LIPOPROTEIN YIAD-RELATED"/>
    <property type="match status" value="1"/>
</dbReference>
<evidence type="ECO:0000256" key="3">
    <source>
        <dbReference type="ARBA" id="ARBA00023237"/>
    </source>
</evidence>
<dbReference type="SUPFAM" id="SSF103088">
    <property type="entry name" value="OmpA-like"/>
    <property type="match status" value="1"/>
</dbReference>
<protein>
    <recommendedName>
        <fullName evidence="6">OmpA-like domain-containing protein</fullName>
    </recommendedName>
</protein>
<evidence type="ECO:0000313" key="7">
    <source>
        <dbReference type="EMBL" id="QBB72344.1"/>
    </source>
</evidence>
<dbReference type="Proteomes" id="UP000291562">
    <property type="component" value="Chromosome"/>
</dbReference>
<evidence type="ECO:0000256" key="2">
    <source>
        <dbReference type="ARBA" id="ARBA00023136"/>
    </source>
</evidence>
<reference evidence="7 8" key="1">
    <citation type="submission" date="2019-01" db="EMBL/GenBank/DDBJ databases">
        <title>Pseudolysobacter antarctica gen. nov., sp. nov., isolated from Fildes Peninsula, Antarctica.</title>
        <authorList>
            <person name="Wei Z."/>
            <person name="Peng F."/>
        </authorList>
    </citation>
    <scope>NUCLEOTIDE SEQUENCE [LARGE SCALE GENOMIC DNA]</scope>
    <source>
        <strain evidence="7 8">AQ6-296</strain>
    </source>
</reference>
<dbReference type="PROSITE" id="PS51257">
    <property type="entry name" value="PROKAR_LIPOPROTEIN"/>
    <property type="match status" value="1"/>
</dbReference>
<keyword evidence="8" id="KW-1185">Reference proteome</keyword>
<dbReference type="InterPro" id="IPR050330">
    <property type="entry name" value="Bact_OuterMem_StrucFunc"/>
</dbReference>
<dbReference type="InterPro" id="IPR036737">
    <property type="entry name" value="OmpA-like_sf"/>
</dbReference>
<dbReference type="EMBL" id="CP035704">
    <property type="protein sequence ID" value="QBB72344.1"/>
    <property type="molecule type" value="Genomic_DNA"/>
</dbReference>
<evidence type="ECO:0000313" key="8">
    <source>
        <dbReference type="Proteomes" id="UP000291562"/>
    </source>
</evidence>
<dbReference type="PANTHER" id="PTHR30329">
    <property type="entry name" value="STATOR ELEMENT OF FLAGELLAR MOTOR COMPLEX"/>
    <property type="match status" value="1"/>
</dbReference>
<dbReference type="GO" id="GO:0009279">
    <property type="term" value="C:cell outer membrane"/>
    <property type="evidence" value="ECO:0007669"/>
    <property type="project" value="UniProtKB-SubCell"/>
</dbReference>
<dbReference type="Gene3D" id="3.30.1330.60">
    <property type="entry name" value="OmpA-like domain"/>
    <property type="match status" value="1"/>
</dbReference>
<dbReference type="RefSeq" id="WP_129836218.1">
    <property type="nucleotide sequence ID" value="NZ_CP035704.1"/>
</dbReference>
<feature type="chain" id="PRO_5019573749" description="OmpA-like domain-containing protein" evidence="5">
    <location>
        <begin position="22"/>
        <end position="293"/>
    </location>
</feature>
<dbReference type="PRINTS" id="PR01021">
    <property type="entry name" value="OMPADOMAIN"/>
</dbReference>
<keyword evidence="2 4" id="KW-0472">Membrane</keyword>
<evidence type="ECO:0000256" key="1">
    <source>
        <dbReference type="ARBA" id="ARBA00004442"/>
    </source>
</evidence>
<dbReference type="Pfam" id="PF00691">
    <property type="entry name" value="OmpA"/>
    <property type="match status" value="1"/>
</dbReference>
<gene>
    <name evidence="7" type="ORF">ELE36_19315</name>
</gene>
<evidence type="ECO:0000256" key="4">
    <source>
        <dbReference type="PROSITE-ProRule" id="PRU00473"/>
    </source>
</evidence>
<evidence type="ECO:0000259" key="6">
    <source>
        <dbReference type="PROSITE" id="PS51123"/>
    </source>
</evidence>
<dbReference type="PROSITE" id="PS51123">
    <property type="entry name" value="OMPA_2"/>
    <property type="match status" value="1"/>
</dbReference>